<dbReference type="InterPro" id="IPR049192">
    <property type="entry name" value="DUF4246_C"/>
</dbReference>
<sequence>MATTQTPAQRPGLGLPLDAYLKASVAKGQFPPAVAHDFEQSQWQSNSVPTRERAMLWFISEITDKEGWERKVFDEAIVAKWRAELDDFVSKSKDSVPLKRGFSDQMFAYALAELRDKAKIYEATGAVSVLDCAGTAIKSDRAVSDALKSQLIAAARPLEDVPEPEKDWHPGSNGQVLDLVHPSLFPLVYGRTRALERDVPLAEALELAGSGEVVPVPVVDPAANKWAQNKGLLSEKYQWLPAEVDFASGSARFASYINNLHPEAHKPLYTALEGLVDAALPLWGAAYTRVMGWDEVAGADEMARTRVPCLSDERTCTVPDVCGPYCSGYNRPGRSDDDENGYALDQAWFASTHTYAQPEPKEYSYLGLTAEDLAPAPLHAHGSNKTPGRLQVIVKLANIHLTPENPSYPGGSWHTEGQMNERICATALYYYDCENVTESRLAFRAVCDREEMCANYQYDQSEFEGFKQHYDVDPDDFSGNPEPTGKLLELGDVVTREGRLLVFPNVYQHRVAPFELADKSKAGHRKIVALFLVDPATPVVSTANVPPQQRHWAQSQLGDKLPAELEHQIYRDVGCPYGWDEAVRFRDELMEERRGFDVVIDDELRKVGWSFCEH</sequence>
<organism evidence="3 4">
    <name type="scientific">Vanrija albida</name>
    <dbReference type="NCBI Taxonomy" id="181172"/>
    <lineage>
        <taxon>Eukaryota</taxon>
        <taxon>Fungi</taxon>
        <taxon>Dikarya</taxon>
        <taxon>Basidiomycota</taxon>
        <taxon>Agaricomycotina</taxon>
        <taxon>Tremellomycetes</taxon>
        <taxon>Trichosporonales</taxon>
        <taxon>Trichosporonaceae</taxon>
        <taxon>Vanrija</taxon>
    </lineage>
</organism>
<dbReference type="InterPro" id="IPR025340">
    <property type="entry name" value="DUF4246"/>
</dbReference>
<keyword evidence="4" id="KW-1185">Reference proteome</keyword>
<evidence type="ECO:0008006" key="5">
    <source>
        <dbReference type="Google" id="ProtNLM"/>
    </source>
</evidence>
<dbReference type="PANTHER" id="PTHR33119:SF1">
    <property type="entry name" value="FE2OG DIOXYGENASE DOMAIN-CONTAINING PROTEIN"/>
    <property type="match status" value="1"/>
</dbReference>
<name>A0ABR3PTF7_9TREE</name>
<dbReference type="PANTHER" id="PTHR33119">
    <property type="entry name" value="IFI3P"/>
    <property type="match status" value="1"/>
</dbReference>
<dbReference type="GeneID" id="95988447"/>
<proteinExistence type="predicted"/>
<gene>
    <name evidence="3" type="ORF">Q8F55_007404</name>
</gene>
<dbReference type="InterPro" id="IPR049207">
    <property type="entry name" value="DUF4246_N"/>
</dbReference>
<comment type="caution">
    <text evidence="3">The sequence shown here is derived from an EMBL/GenBank/DDBJ whole genome shotgun (WGS) entry which is preliminary data.</text>
</comment>
<dbReference type="Pfam" id="PF14033">
    <property type="entry name" value="DUF4246"/>
    <property type="match status" value="1"/>
</dbReference>
<dbReference type="Proteomes" id="UP001565368">
    <property type="component" value="Unassembled WGS sequence"/>
</dbReference>
<feature type="domain" description="DUF4246" evidence="1">
    <location>
        <begin position="104"/>
        <end position="555"/>
    </location>
</feature>
<evidence type="ECO:0000313" key="3">
    <source>
        <dbReference type="EMBL" id="KAL1405734.1"/>
    </source>
</evidence>
<evidence type="ECO:0000313" key="4">
    <source>
        <dbReference type="Proteomes" id="UP001565368"/>
    </source>
</evidence>
<dbReference type="RefSeq" id="XP_069205678.1">
    <property type="nucleotide sequence ID" value="XM_069355837.1"/>
</dbReference>
<dbReference type="EMBL" id="JBBXJM010000006">
    <property type="protein sequence ID" value="KAL1405734.1"/>
    <property type="molecule type" value="Genomic_DNA"/>
</dbReference>
<feature type="domain" description="DUF4246" evidence="2">
    <location>
        <begin position="11"/>
        <end position="84"/>
    </location>
</feature>
<evidence type="ECO:0000259" key="1">
    <source>
        <dbReference type="Pfam" id="PF14033"/>
    </source>
</evidence>
<dbReference type="Pfam" id="PF21666">
    <property type="entry name" value="DUF4246_N"/>
    <property type="match status" value="1"/>
</dbReference>
<evidence type="ECO:0000259" key="2">
    <source>
        <dbReference type="Pfam" id="PF21666"/>
    </source>
</evidence>
<protein>
    <recommendedName>
        <fullName evidence="5">Fe2OG dioxygenase domain-containing protein</fullName>
    </recommendedName>
</protein>
<accession>A0ABR3PTF7</accession>
<reference evidence="3 4" key="1">
    <citation type="submission" date="2023-08" db="EMBL/GenBank/DDBJ databases">
        <title>Annotated Genome Sequence of Vanrija albida AlHP1.</title>
        <authorList>
            <person name="Herzog R."/>
        </authorList>
    </citation>
    <scope>NUCLEOTIDE SEQUENCE [LARGE SCALE GENOMIC DNA]</scope>
    <source>
        <strain evidence="3 4">AlHP1</strain>
    </source>
</reference>